<evidence type="ECO:0000259" key="9">
    <source>
        <dbReference type="Pfam" id="PF00535"/>
    </source>
</evidence>
<gene>
    <name evidence="11" type="ORF">TQ37_04170</name>
</gene>
<dbReference type="SUPFAM" id="SSF53448">
    <property type="entry name" value="Nucleotide-diphospho-sugar transferases"/>
    <property type="match status" value="1"/>
</dbReference>
<evidence type="ECO:0000256" key="5">
    <source>
        <dbReference type="ARBA" id="ARBA00022692"/>
    </source>
</evidence>
<keyword evidence="4 11" id="KW-0808">Transferase</keyword>
<evidence type="ECO:0000256" key="6">
    <source>
        <dbReference type="ARBA" id="ARBA00022989"/>
    </source>
</evidence>
<comment type="caution">
    <text evidence="11">The sequence shown here is derived from an EMBL/GenBank/DDBJ whole genome shotgun (WGS) entry which is preliminary data.</text>
</comment>
<accession>A0A0G8AW27</accession>
<reference evidence="11 12" key="2">
    <citation type="submission" date="2015-05" db="EMBL/GenBank/DDBJ databases">
        <title>Lifestyle Evolution in Cyanobacterial Symbionts of Sponges.</title>
        <authorList>
            <person name="Burgsdorf I."/>
            <person name="Slaby B.M."/>
            <person name="Handley K.M."/>
            <person name="Haber M."/>
            <person name="Blom J."/>
            <person name="Marshall C.W."/>
            <person name="Gilbert J.A."/>
            <person name="Hentschel U."/>
            <person name="Steindler L."/>
        </authorList>
    </citation>
    <scope>NUCLEOTIDE SEQUENCE [LARGE SCALE GENOMIC DNA]</scope>
    <source>
        <strain evidence="11">15L</strain>
    </source>
</reference>
<dbReference type="PANTHER" id="PTHR43398">
    <property type="entry name" value="DOLICHOL-PHOSPHATE MANNOSYLTRANSFERASE SUBUNIT 1"/>
    <property type="match status" value="1"/>
</dbReference>
<dbReference type="InterPro" id="IPR039528">
    <property type="entry name" value="DPM1-like"/>
</dbReference>
<dbReference type="InterPro" id="IPR007267">
    <property type="entry name" value="GtrA_DPMS_TM"/>
</dbReference>
<dbReference type="GO" id="GO:0000271">
    <property type="term" value="P:polysaccharide biosynthetic process"/>
    <property type="evidence" value="ECO:0007669"/>
    <property type="project" value="InterPro"/>
</dbReference>
<evidence type="ECO:0000313" key="12">
    <source>
        <dbReference type="Proteomes" id="UP000035037"/>
    </source>
</evidence>
<dbReference type="Pfam" id="PF04138">
    <property type="entry name" value="GtrA_DPMS_TM"/>
    <property type="match status" value="1"/>
</dbReference>
<dbReference type="AlphaFoldDB" id="A0A0G8AW27"/>
<dbReference type="Proteomes" id="UP000035037">
    <property type="component" value="Unassembled WGS sequence"/>
</dbReference>
<proteinExistence type="inferred from homology"/>
<comment type="similarity">
    <text evidence="2">Belongs to the glycosyltransferase 2 family.</text>
</comment>
<evidence type="ECO:0000259" key="10">
    <source>
        <dbReference type="Pfam" id="PF04138"/>
    </source>
</evidence>
<evidence type="ECO:0000313" key="11">
    <source>
        <dbReference type="EMBL" id="KKZ13544.1"/>
    </source>
</evidence>
<keyword evidence="7 8" id="KW-0472">Membrane</keyword>
<dbReference type="GO" id="GO:0016020">
    <property type="term" value="C:membrane"/>
    <property type="evidence" value="ECO:0007669"/>
    <property type="project" value="UniProtKB-SubCell"/>
</dbReference>
<evidence type="ECO:0000256" key="1">
    <source>
        <dbReference type="ARBA" id="ARBA00004141"/>
    </source>
</evidence>
<keyword evidence="3" id="KW-0328">Glycosyltransferase</keyword>
<dbReference type="PATRIC" id="fig|1608419.3.peg.2367"/>
<feature type="transmembrane region" description="Helical" evidence="8">
    <location>
        <begin position="344"/>
        <end position="364"/>
    </location>
</feature>
<keyword evidence="6 8" id="KW-1133">Transmembrane helix</keyword>
<dbReference type="GO" id="GO:0009247">
    <property type="term" value="P:glycolipid biosynthetic process"/>
    <property type="evidence" value="ECO:0007669"/>
    <property type="project" value="TreeGrafter"/>
</dbReference>
<dbReference type="Gene3D" id="3.90.550.10">
    <property type="entry name" value="Spore Coat Polysaccharide Biosynthesis Protein SpsA, Chain A"/>
    <property type="match status" value="1"/>
</dbReference>
<name>A0A0G8AW27_9SYNE</name>
<protein>
    <submittedName>
        <fullName evidence="11">Glycosyl transferase</fullName>
    </submittedName>
</protein>
<sequence length="374" mass="40623">MGEGHLSVVLATYNEVEAIAPMIQQLLSQLDREGGPSLEVIVVDDDSPDGTADVVRQLGRQDPRVHLLLRCDRSGLASAIRDGLLSASGELAVVMDADGQHDSTVIHAAVALLEQQGLDLVVGSRFHGNARGGGRITGLSAKRQSGSERANWLAQRSLPIYGRLNDLMSGFMVLRLATTRAAIRQVNLAGFKFLYELLSVSEGKFKVGEVPLNFRPRQMGNSKLDQAIVWDWLVSLLHTFTGRIMPRRAVSFALVGMAGMVIHAGIFFILRTMGWSFLCSQIVAVVVAASSNYLVNNILTFRASRLRGMALLIGLLKFLVVCSLGLIANIGVSTAVYANMREESLGIVAVFAGIVVDFIWKYAASSRLVWNVPY</sequence>
<evidence type="ECO:0000256" key="4">
    <source>
        <dbReference type="ARBA" id="ARBA00022679"/>
    </source>
</evidence>
<evidence type="ECO:0000256" key="8">
    <source>
        <dbReference type="SAM" id="Phobius"/>
    </source>
</evidence>
<evidence type="ECO:0000256" key="3">
    <source>
        <dbReference type="ARBA" id="ARBA00022676"/>
    </source>
</evidence>
<dbReference type="EMBL" id="JYFQ01000085">
    <property type="protein sequence ID" value="KKZ13544.1"/>
    <property type="molecule type" value="Genomic_DNA"/>
</dbReference>
<dbReference type="GO" id="GO:0004582">
    <property type="term" value="F:dolichyl-phosphate beta-D-mannosyltransferase activity"/>
    <property type="evidence" value="ECO:0007669"/>
    <property type="project" value="InterPro"/>
</dbReference>
<evidence type="ECO:0000256" key="2">
    <source>
        <dbReference type="ARBA" id="ARBA00006739"/>
    </source>
</evidence>
<feature type="transmembrane region" description="Helical" evidence="8">
    <location>
        <begin position="249"/>
        <end position="269"/>
    </location>
</feature>
<feature type="transmembrane region" description="Helical" evidence="8">
    <location>
        <begin position="315"/>
        <end position="338"/>
    </location>
</feature>
<dbReference type="PANTHER" id="PTHR43398:SF1">
    <property type="entry name" value="DOLICHOL-PHOSPHATE MANNOSYLTRANSFERASE SUBUNIT 1"/>
    <property type="match status" value="1"/>
</dbReference>
<reference evidence="11 12" key="1">
    <citation type="submission" date="2015-02" db="EMBL/GenBank/DDBJ databases">
        <authorList>
            <person name="Slaby B."/>
            <person name="Hentschel U."/>
        </authorList>
    </citation>
    <scope>NUCLEOTIDE SEQUENCE [LARGE SCALE GENOMIC DNA]</scope>
    <source>
        <strain evidence="11">15L</strain>
    </source>
</reference>
<keyword evidence="5 8" id="KW-0812">Transmembrane</keyword>
<comment type="subcellular location">
    <subcellularLocation>
        <location evidence="1">Membrane</location>
        <topology evidence="1">Multi-pass membrane protein</topology>
    </subcellularLocation>
</comment>
<feature type="domain" description="GtrA/DPMS transmembrane" evidence="10">
    <location>
        <begin position="252"/>
        <end position="370"/>
    </location>
</feature>
<dbReference type="InterPro" id="IPR029044">
    <property type="entry name" value="Nucleotide-diphossugar_trans"/>
</dbReference>
<feature type="transmembrane region" description="Helical" evidence="8">
    <location>
        <begin position="275"/>
        <end position="295"/>
    </location>
</feature>
<evidence type="ECO:0000256" key="7">
    <source>
        <dbReference type="ARBA" id="ARBA00023136"/>
    </source>
</evidence>
<dbReference type="InterPro" id="IPR001173">
    <property type="entry name" value="Glyco_trans_2-like"/>
</dbReference>
<feature type="domain" description="Glycosyltransferase 2-like" evidence="9">
    <location>
        <begin position="7"/>
        <end position="136"/>
    </location>
</feature>
<dbReference type="Pfam" id="PF00535">
    <property type="entry name" value="Glycos_transf_2"/>
    <property type="match status" value="1"/>
</dbReference>
<organism evidence="11 12">
    <name type="scientific">Candidatus Synechococcus spongiarum 15L</name>
    <dbReference type="NCBI Taxonomy" id="1608419"/>
    <lineage>
        <taxon>Bacteria</taxon>
        <taxon>Bacillati</taxon>
        <taxon>Cyanobacteriota</taxon>
        <taxon>Cyanophyceae</taxon>
        <taxon>Synechococcales</taxon>
        <taxon>Synechococcaceae</taxon>
        <taxon>Synechococcus</taxon>
    </lineage>
</organism>